<sequence length="70" mass="7873">MLSENKLCDDVMSDNILAELGLTFDLVKDVFEAVDDSNITGDGDDILDEVEFAAFLESLDLLQYCFSKFR</sequence>
<evidence type="ECO:0000313" key="2">
    <source>
        <dbReference type="Proteomes" id="UP001374579"/>
    </source>
</evidence>
<keyword evidence="2" id="KW-1185">Reference proteome</keyword>
<accession>A0AAN9ALK1</accession>
<dbReference type="AlphaFoldDB" id="A0AAN9ALK1"/>
<comment type="caution">
    <text evidence="1">The sequence shown here is derived from an EMBL/GenBank/DDBJ whole genome shotgun (WGS) entry which is preliminary data.</text>
</comment>
<dbReference type="EMBL" id="JBAMIC010003020">
    <property type="protein sequence ID" value="KAK7089084.1"/>
    <property type="molecule type" value="Genomic_DNA"/>
</dbReference>
<reference evidence="1 2" key="1">
    <citation type="submission" date="2024-02" db="EMBL/GenBank/DDBJ databases">
        <title>Chromosome-scale genome assembly of the rough periwinkle Littorina saxatilis.</title>
        <authorList>
            <person name="De Jode A."/>
            <person name="Faria R."/>
            <person name="Formenti G."/>
            <person name="Sims Y."/>
            <person name="Smith T.P."/>
            <person name="Tracey A."/>
            <person name="Wood J.M.D."/>
            <person name="Zagrodzka Z.B."/>
            <person name="Johannesson K."/>
            <person name="Butlin R.K."/>
            <person name="Leder E.H."/>
        </authorList>
    </citation>
    <scope>NUCLEOTIDE SEQUENCE [LARGE SCALE GENOMIC DNA]</scope>
    <source>
        <strain evidence="1">Snail1</strain>
        <tissue evidence="1">Muscle</tissue>
    </source>
</reference>
<gene>
    <name evidence="1" type="ORF">V1264_024764</name>
</gene>
<protein>
    <submittedName>
        <fullName evidence="1">Uncharacterized protein</fullName>
    </submittedName>
</protein>
<evidence type="ECO:0000313" key="1">
    <source>
        <dbReference type="EMBL" id="KAK7089084.1"/>
    </source>
</evidence>
<name>A0AAN9ALK1_9CAEN</name>
<organism evidence="1 2">
    <name type="scientific">Littorina saxatilis</name>
    <dbReference type="NCBI Taxonomy" id="31220"/>
    <lineage>
        <taxon>Eukaryota</taxon>
        <taxon>Metazoa</taxon>
        <taxon>Spiralia</taxon>
        <taxon>Lophotrochozoa</taxon>
        <taxon>Mollusca</taxon>
        <taxon>Gastropoda</taxon>
        <taxon>Caenogastropoda</taxon>
        <taxon>Littorinimorpha</taxon>
        <taxon>Littorinoidea</taxon>
        <taxon>Littorinidae</taxon>
        <taxon>Littorina</taxon>
    </lineage>
</organism>
<proteinExistence type="predicted"/>
<dbReference type="Proteomes" id="UP001374579">
    <property type="component" value="Unassembled WGS sequence"/>
</dbReference>